<evidence type="ECO:0000313" key="2">
    <source>
        <dbReference type="EMBL" id="MBM9468346.1"/>
    </source>
</evidence>
<dbReference type="EMBL" id="JAERWK010000017">
    <property type="protein sequence ID" value="MBM9468346.1"/>
    <property type="molecule type" value="Genomic_DNA"/>
</dbReference>
<dbReference type="InterPro" id="IPR011008">
    <property type="entry name" value="Dimeric_a/b-barrel"/>
</dbReference>
<dbReference type="Proteomes" id="UP000663792">
    <property type="component" value="Unassembled WGS sequence"/>
</dbReference>
<dbReference type="GO" id="GO:0016491">
    <property type="term" value="F:oxidoreductase activity"/>
    <property type="evidence" value="ECO:0007669"/>
    <property type="project" value="InterPro"/>
</dbReference>
<organism evidence="2 3">
    <name type="scientific">Nakamurella leprariae</name>
    <dbReference type="NCBI Taxonomy" id="2803911"/>
    <lineage>
        <taxon>Bacteria</taxon>
        <taxon>Bacillati</taxon>
        <taxon>Actinomycetota</taxon>
        <taxon>Actinomycetes</taxon>
        <taxon>Nakamurellales</taxon>
        <taxon>Nakamurellaceae</taxon>
        <taxon>Nakamurella</taxon>
    </lineage>
</organism>
<keyword evidence="3" id="KW-1185">Reference proteome</keyword>
<gene>
    <name evidence="2" type="ORF">JL106_13760</name>
</gene>
<dbReference type="PANTHER" id="PTHR40260">
    <property type="entry name" value="BLR8190 PROTEIN"/>
    <property type="match status" value="1"/>
</dbReference>
<dbReference type="NCBIfam" id="TIGR02118">
    <property type="entry name" value="EthD family reductase"/>
    <property type="match status" value="1"/>
</dbReference>
<proteinExistence type="predicted"/>
<dbReference type="Pfam" id="PF07110">
    <property type="entry name" value="EthD"/>
    <property type="match status" value="1"/>
</dbReference>
<protein>
    <submittedName>
        <fullName evidence="2">EthD family reductase</fullName>
    </submittedName>
</protein>
<dbReference type="AlphaFoldDB" id="A0A938Y958"/>
<name>A0A938Y958_9ACTN</name>
<dbReference type="PANTHER" id="PTHR40260:SF2">
    <property type="entry name" value="BLR8190 PROTEIN"/>
    <property type="match status" value="1"/>
</dbReference>
<sequence length="100" mass="10646">MIKLTVLYQEPADPEAFREHYLNVHSPLVRALPGLDKFEVAFAAPGPDGSKPPFHLVSELWFPDAATFGAAMQTPEGAALAADTPNVASTPSTSVITEIV</sequence>
<comment type="caution">
    <text evidence="2">The sequence shown here is derived from an EMBL/GenBank/DDBJ whole genome shotgun (WGS) entry which is preliminary data.</text>
</comment>
<feature type="domain" description="EthD" evidence="1">
    <location>
        <begin position="10"/>
        <end position="88"/>
    </location>
</feature>
<evidence type="ECO:0000313" key="3">
    <source>
        <dbReference type="Proteomes" id="UP000663792"/>
    </source>
</evidence>
<dbReference type="Gene3D" id="3.30.70.100">
    <property type="match status" value="1"/>
</dbReference>
<dbReference type="InterPro" id="IPR009799">
    <property type="entry name" value="EthD_dom"/>
</dbReference>
<evidence type="ECO:0000259" key="1">
    <source>
        <dbReference type="Pfam" id="PF07110"/>
    </source>
</evidence>
<dbReference type="RefSeq" id="WP_205261308.1">
    <property type="nucleotide sequence ID" value="NZ_JAERWK010000017.1"/>
</dbReference>
<accession>A0A938Y958</accession>
<dbReference type="SUPFAM" id="SSF54909">
    <property type="entry name" value="Dimeric alpha+beta barrel"/>
    <property type="match status" value="1"/>
</dbReference>
<reference evidence="2" key="1">
    <citation type="submission" date="2021-01" db="EMBL/GenBank/DDBJ databases">
        <title>YIM 132084 draft genome.</title>
        <authorList>
            <person name="An D."/>
        </authorList>
    </citation>
    <scope>NUCLEOTIDE SEQUENCE</scope>
    <source>
        <strain evidence="2">YIM 132084</strain>
    </source>
</reference>